<dbReference type="AlphaFoldDB" id="A0A1D8D2N7"/>
<keyword evidence="2" id="KW-1185">Reference proteome</keyword>
<proteinExistence type="predicted"/>
<dbReference type="EMBL" id="CP017305">
    <property type="protein sequence ID" value="AOS83855.1"/>
    <property type="molecule type" value="Genomic_DNA"/>
</dbReference>
<evidence type="ECO:0000313" key="2">
    <source>
        <dbReference type="Proteomes" id="UP000095185"/>
    </source>
</evidence>
<accession>A0A1D8D2N7</accession>
<dbReference type="STRING" id="274537.BIU88_06640"/>
<dbReference type="Proteomes" id="UP000095185">
    <property type="component" value="Chromosome"/>
</dbReference>
<name>A0A1D8D2N7_CHLLM</name>
<dbReference type="KEGG" id="clz:BIU88_06640"/>
<reference evidence="1" key="1">
    <citation type="submission" date="2016-09" db="EMBL/GenBank/DDBJ databases">
        <title>Genome sequence of Chlorobaculum limnaeum.</title>
        <authorList>
            <person name="Liu Z."/>
            <person name="Tank M."/>
            <person name="Bryant D.A."/>
        </authorList>
    </citation>
    <scope>NUCLEOTIDE SEQUENCE [LARGE SCALE GENOMIC DNA]</scope>
    <source>
        <strain evidence="1">DSM 1677</strain>
    </source>
</reference>
<protein>
    <submittedName>
        <fullName evidence="1">Uncharacterized protein</fullName>
    </submittedName>
</protein>
<evidence type="ECO:0000313" key="1">
    <source>
        <dbReference type="EMBL" id="AOS83855.1"/>
    </source>
</evidence>
<gene>
    <name evidence="1" type="ORF">BIU88_06640</name>
</gene>
<organism evidence="1 2">
    <name type="scientific">Chlorobaculum limnaeum</name>
    <dbReference type="NCBI Taxonomy" id="274537"/>
    <lineage>
        <taxon>Bacteria</taxon>
        <taxon>Pseudomonadati</taxon>
        <taxon>Chlorobiota</taxon>
        <taxon>Chlorobiia</taxon>
        <taxon>Chlorobiales</taxon>
        <taxon>Chlorobiaceae</taxon>
        <taxon>Chlorobaculum</taxon>
    </lineage>
</organism>
<sequence>MQTHNGKYILEEGVVPLPIQRVTAFKGSLPRSAEYPASGYETEYTFKPVINNTLLRKALKRKSD</sequence>